<dbReference type="Pfam" id="PF00413">
    <property type="entry name" value="Peptidase_M10"/>
    <property type="match status" value="1"/>
</dbReference>
<evidence type="ECO:0000313" key="8">
    <source>
        <dbReference type="Proteomes" id="UP001596481"/>
    </source>
</evidence>
<comment type="caution">
    <text evidence="7">The sequence shown here is derived from an EMBL/GenBank/DDBJ whole genome shotgun (WGS) entry which is preliminary data.</text>
</comment>
<keyword evidence="8" id="KW-1185">Reference proteome</keyword>
<feature type="compositionally biased region" description="Basic and acidic residues" evidence="5">
    <location>
        <begin position="342"/>
        <end position="351"/>
    </location>
</feature>
<dbReference type="GO" id="GO:0006508">
    <property type="term" value="P:proteolysis"/>
    <property type="evidence" value="ECO:0007669"/>
    <property type="project" value="UniProtKB-KW"/>
</dbReference>
<dbReference type="InterPro" id="IPR001818">
    <property type="entry name" value="Pept_M10_metallopeptidase"/>
</dbReference>
<keyword evidence="3 7" id="KW-0378">Hydrolase</keyword>
<name>A0ABD5ZD78_9EURY</name>
<keyword evidence="4" id="KW-0862">Zinc</keyword>
<feature type="region of interest" description="Disordered" evidence="5">
    <location>
        <begin position="24"/>
        <end position="44"/>
    </location>
</feature>
<gene>
    <name evidence="7" type="ORF">ACFQJC_05435</name>
</gene>
<dbReference type="Proteomes" id="UP001596481">
    <property type="component" value="Unassembled WGS sequence"/>
</dbReference>
<evidence type="ECO:0000256" key="2">
    <source>
        <dbReference type="ARBA" id="ARBA00022723"/>
    </source>
</evidence>
<evidence type="ECO:0000259" key="6">
    <source>
        <dbReference type="Pfam" id="PF00413"/>
    </source>
</evidence>
<feature type="region of interest" description="Disordered" evidence="5">
    <location>
        <begin position="332"/>
        <end position="351"/>
    </location>
</feature>
<dbReference type="PROSITE" id="PS51257">
    <property type="entry name" value="PROKAR_LIPOPROTEIN"/>
    <property type="match status" value="1"/>
</dbReference>
<evidence type="ECO:0000256" key="3">
    <source>
        <dbReference type="ARBA" id="ARBA00022801"/>
    </source>
</evidence>
<proteinExistence type="predicted"/>
<dbReference type="InterPro" id="IPR024079">
    <property type="entry name" value="MetalloPept_cat_dom_sf"/>
</dbReference>
<dbReference type="EC" id="3.4.24.-" evidence="7"/>
<dbReference type="AlphaFoldDB" id="A0ABD5ZD78"/>
<organism evidence="7 8">
    <name type="scientific">Haloferax namakaokahaiae</name>
    <dbReference type="NCBI Taxonomy" id="1748331"/>
    <lineage>
        <taxon>Archaea</taxon>
        <taxon>Methanobacteriati</taxon>
        <taxon>Methanobacteriota</taxon>
        <taxon>Stenosarchaea group</taxon>
        <taxon>Halobacteria</taxon>
        <taxon>Halobacteriales</taxon>
        <taxon>Haloferacaceae</taxon>
        <taxon>Haloferax</taxon>
    </lineage>
</organism>
<protein>
    <submittedName>
        <fullName evidence="7">Matrixin family metalloprotease</fullName>
        <ecNumber evidence="7">3.4.24.-</ecNumber>
    </submittedName>
</protein>
<dbReference type="RefSeq" id="WP_390222232.1">
    <property type="nucleotide sequence ID" value="NZ_JBHTAA010000001.1"/>
</dbReference>
<keyword evidence="2" id="KW-0479">Metal-binding</keyword>
<keyword evidence="1" id="KW-0645">Protease</keyword>
<evidence type="ECO:0000313" key="7">
    <source>
        <dbReference type="EMBL" id="MFC7202947.1"/>
    </source>
</evidence>
<dbReference type="SUPFAM" id="SSF55486">
    <property type="entry name" value="Metalloproteases ('zincins'), catalytic domain"/>
    <property type="match status" value="1"/>
</dbReference>
<evidence type="ECO:0000256" key="1">
    <source>
        <dbReference type="ARBA" id="ARBA00022670"/>
    </source>
</evidence>
<sequence length="351" mass="38022">MRLLVWCVVALVLLSGCTAPSAVAPDYSTTTASDTTSPDTAAVATDDATKTEAAMSQRTTGPWGSDPVVVGITAPDDGRNYTTFVESATAYWEDEDTRYLGYDIDYDVQPDATDPDLVVEFRSHVPECSGHGNAAGCAPYITDESQIESPVVVYVKTGFNDDSTTEIVAHELGHTLGLSHDDDPQSLMAATSRLYTLPQTNATEREFPWLHTDFSIYVDDANARDPAGSRDQVEQTLDYYEDGAAGMPDNLTFTFVSDPADADIVISFTNSSPCGSDAGSCASIGGYDPDGDGALETYDGLRIVLVDLETDAVGWHVGYWLAHYFGAEDDAEKPEPFQSATYEERRSEWWT</sequence>
<dbReference type="GO" id="GO:0046872">
    <property type="term" value="F:metal ion binding"/>
    <property type="evidence" value="ECO:0007669"/>
    <property type="project" value="UniProtKB-KW"/>
</dbReference>
<evidence type="ECO:0000256" key="5">
    <source>
        <dbReference type="SAM" id="MobiDB-lite"/>
    </source>
</evidence>
<dbReference type="Gene3D" id="3.40.390.10">
    <property type="entry name" value="Collagenase (Catalytic Domain)"/>
    <property type="match status" value="1"/>
</dbReference>
<reference evidence="7 8" key="1">
    <citation type="journal article" date="2019" name="Int. J. Syst. Evol. Microbiol.">
        <title>The Global Catalogue of Microorganisms (GCM) 10K type strain sequencing project: providing services to taxonomists for standard genome sequencing and annotation.</title>
        <authorList>
            <consortium name="The Broad Institute Genomics Platform"/>
            <consortium name="The Broad Institute Genome Sequencing Center for Infectious Disease"/>
            <person name="Wu L."/>
            <person name="Ma J."/>
        </authorList>
    </citation>
    <scope>NUCLEOTIDE SEQUENCE [LARGE SCALE GENOMIC DNA]</scope>
    <source>
        <strain evidence="7 8">DSM 29988</strain>
    </source>
</reference>
<evidence type="ECO:0000256" key="4">
    <source>
        <dbReference type="ARBA" id="ARBA00022833"/>
    </source>
</evidence>
<dbReference type="GO" id="GO:0008237">
    <property type="term" value="F:metallopeptidase activity"/>
    <property type="evidence" value="ECO:0007669"/>
    <property type="project" value="UniProtKB-KW"/>
</dbReference>
<feature type="domain" description="Peptidase M10 metallopeptidase" evidence="6">
    <location>
        <begin position="163"/>
        <end position="193"/>
    </location>
</feature>
<keyword evidence="7" id="KW-0482">Metalloprotease</keyword>
<dbReference type="EMBL" id="JBHTAA010000001">
    <property type="protein sequence ID" value="MFC7202947.1"/>
    <property type="molecule type" value="Genomic_DNA"/>
</dbReference>
<accession>A0ABD5ZD78</accession>